<keyword evidence="2" id="KW-1133">Transmembrane helix</keyword>
<keyword evidence="3" id="KW-0732">Signal</keyword>
<reference evidence="5" key="1">
    <citation type="journal article" date="2019" name="Int. J. Syst. Evol. Microbiol.">
        <title>The Global Catalogue of Microorganisms (GCM) 10K type strain sequencing project: providing services to taxonomists for standard genome sequencing and annotation.</title>
        <authorList>
            <consortium name="The Broad Institute Genomics Platform"/>
            <consortium name="The Broad Institute Genome Sequencing Center for Infectious Disease"/>
            <person name="Wu L."/>
            <person name="Ma J."/>
        </authorList>
    </citation>
    <scope>NUCLEOTIDE SEQUENCE [LARGE SCALE GENOMIC DNA]</scope>
    <source>
        <strain evidence="5">CGMCC 1.6774</strain>
    </source>
</reference>
<feature type="transmembrane region" description="Helical" evidence="2">
    <location>
        <begin position="46"/>
        <end position="66"/>
    </location>
</feature>
<feature type="region of interest" description="Disordered" evidence="1">
    <location>
        <begin position="155"/>
        <end position="223"/>
    </location>
</feature>
<keyword evidence="5" id="KW-1185">Reference proteome</keyword>
<evidence type="ECO:0000256" key="3">
    <source>
        <dbReference type="SAM" id="SignalP"/>
    </source>
</evidence>
<evidence type="ECO:0000313" key="5">
    <source>
        <dbReference type="Proteomes" id="UP001597314"/>
    </source>
</evidence>
<dbReference type="EMBL" id="JBHUIW010000027">
    <property type="protein sequence ID" value="MFD2184351.1"/>
    <property type="molecule type" value="Genomic_DNA"/>
</dbReference>
<evidence type="ECO:0000313" key="4">
    <source>
        <dbReference type="EMBL" id="MFD2184351.1"/>
    </source>
</evidence>
<dbReference type="RefSeq" id="WP_378479495.1">
    <property type="nucleotide sequence ID" value="NZ_JBHUIW010000027.1"/>
</dbReference>
<evidence type="ECO:0000256" key="1">
    <source>
        <dbReference type="SAM" id="MobiDB-lite"/>
    </source>
</evidence>
<proteinExistence type="predicted"/>
<keyword evidence="2" id="KW-0812">Transmembrane</keyword>
<accession>A0ABW5ANV0</accession>
<evidence type="ECO:0000256" key="2">
    <source>
        <dbReference type="SAM" id="Phobius"/>
    </source>
</evidence>
<feature type="signal peptide" evidence="3">
    <location>
        <begin position="1"/>
        <end position="36"/>
    </location>
</feature>
<sequence length="298" mass="31479">MASESAFRGFDRTFWTRAVGAVMLVCIAVGSTAAMAATPDAALVEGSQRLLIASVLVFAAIGFVGYRMAGGYIESLKHDVEIAQPANDAAAPVKAAAPVEVTVVTSRVTPVVARPTPVRGRVTAESLPQPIKVAPKIPEPQPVQPVRGLFMRAETPSRAARVEPRGSVVSRVEPRSAAPTPVTSPVVGRGEARRAAPTPVVSPVVPRSGRTAPVTPVTSSVQPRQVERVVARSTPSRTEPVREIARDAVREPVRAETARREAPREVARETVRTAVAPTVVTSRVQGVRGRESGVRARA</sequence>
<gene>
    <name evidence="4" type="ORF">ACFSOX_19535</name>
</gene>
<keyword evidence="2" id="KW-0472">Membrane</keyword>
<dbReference type="Proteomes" id="UP001597314">
    <property type="component" value="Unassembled WGS sequence"/>
</dbReference>
<protein>
    <submittedName>
        <fullName evidence="4">Uncharacterized protein</fullName>
    </submittedName>
</protein>
<feature type="compositionally biased region" description="Low complexity" evidence="1">
    <location>
        <begin position="195"/>
        <end position="211"/>
    </location>
</feature>
<comment type="caution">
    <text evidence="4">The sequence shown here is derived from an EMBL/GenBank/DDBJ whole genome shotgun (WGS) entry which is preliminary data.</text>
</comment>
<organism evidence="4 5">
    <name type="scientific">Rhodoplanes azumiensis</name>
    <dbReference type="NCBI Taxonomy" id="1897628"/>
    <lineage>
        <taxon>Bacteria</taxon>
        <taxon>Pseudomonadati</taxon>
        <taxon>Pseudomonadota</taxon>
        <taxon>Alphaproteobacteria</taxon>
        <taxon>Hyphomicrobiales</taxon>
        <taxon>Nitrobacteraceae</taxon>
        <taxon>Rhodoplanes</taxon>
    </lineage>
</organism>
<feature type="chain" id="PRO_5047541752" evidence="3">
    <location>
        <begin position="37"/>
        <end position="298"/>
    </location>
</feature>
<name>A0ABW5ANV0_9BRAD</name>